<sequence>MIENSRIEQVEKERFNSIFLRAIAFVFWFLGIILIDFPLDKLSMAIVAVVTSLFGILFFYAAIRVFRVFRKIKGDPVLQQALMNEMYLSFDYKSLVAGFYSTLIYVIILFLLSNFVDIPARIICLTIIYVAVVVTELRRFFLYRQ</sequence>
<feature type="transmembrane region" description="Helical" evidence="1">
    <location>
        <begin position="43"/>
        <end position="63"/>
    </location>
</feature>
<feature type="transmembrane region" description="Helical" evidence="1">
    <location>
        <begin position="18"/>
        <end position="37"/>
    </location>
</feature>
<keyword evidence="1" id="KW-0812">Transmembrane</keyword>
<evidence type="ECO:0000313" key="3">
    <source>
        <dbReference type="Proteomes" id="UP000286038"/>
    </source>
</evidence>
<dbReference type="EMBL" id="QRPV01000004">
    <property type="protein sequence ID" value="RHM45238.1"/>
    <property type="molecule type" value="Genomic_DNA"/>
</dbReference>
<organism evidence="2 3">
    <name type="scientific">Butyricimonas virosa</name>
    <dbReference type="NCBI Taxonomy" id="544645"/>
    <lineage>
        <taxon>Bacteria</taxon>
        <taxon>Pseudomonadati</taxon>
        <taxon>Bacteroidota</taxon>
        <taxon>Bacteroidia</taxon>
        <taxon>Bacteroidales</taxon>
        <taxon>Odoribacteraceae</taxon>
        <taxon>Butyricimonas</taxon>
    </lineage>
</organism>
<dbReference type="RefSeq" id="WP_118449090.1">
    <property type="nucleotide sequence ID" value="NZ_CABJDM010000004.1"/>
</dbReference>
<protein>
    <submittedName>
        <fullName evidence="2">Uncharacterized protein</fullName>
    </submittedName>
</protein>
<comment type="caution">
    <text evidence="2">The sequence shown here is derived from an EMBL/GenBank/DDBJ whole genome shotgun (WGS) entry which is preliminary data.</text>
</comment>
<reference evidence="2 3" key="1">
    <citation type="submission" date="2018-08" db="EMBL/GenBank/DDBJ databases">
        <title>A genome reference for cultivated species of the human gut microbiota.</title>
        <authorList>
            <person name="Zou Y."/>
            <person name="Xue W."/>
            <person name="Luo G."/>
        </authorList>
    </citation>
    <scope>NUCLEOTIDE SEQUENCE [LARGE SCALE GENOMIC DNA]</scope>
    <source>
        <strain evidence="2 3">AF34-33</strain>
    </source>
</reference>
<proteinExistence type="predicted"/>
<evidence type="ECO:0000256" key="1">
    <source>
        <dbReference type="SAM" id="Phobius"/>
    </source>
</evidence>
<keyword evidence="1" id="KW-0472">Membrane</keyword>
<accession>A0A415QM41</accession>
<keyword evidence="1" id="KW-1133">Transmembrane helix</keyword>
<feature type="transmembrane region" description="Helical" evidence="1">
    <location>
        <begin position="92"/>
        <end position="112"/>
    </location>
</feature>
<name>A0A415QM41_9BACT</name>
<dbReference type="Proteomes" id="UP000286038">
    <property type="component" value="Unassembled WGS sequence"/>
</dbReference>
<dbReference type="AlphaFoldDB" id="A0A415QM41"/>
<gene>
    <name evidence="2" type="ORF">DWZ68_04710</name>
</gene>
<evidence type="ECO:0000313" key="2">
    <source>
        <dbReference type="EMBL" id="RHM45238.1"/>
    </source>
</evidence>
<feature type="transmembrane region" description="Helical" evidence="1">
    <location>
        <begin position="118"/>
        <end position="137"/>
    </location>
</feature>